<evidence type="ECO:0000313" key="11">
    <source>
        <dbReference type="Proteomes" id="UP001484097"/>
    </source>
</evidence>
<feature type="domain" description="ABC transporter" evidence="9">
    <location>
        <begin position="21"/>
        <end position="269"/>
    </location>
</feature>
<keyword evidence="7" id="KW-0472">Membrane</keyword>
<dbReference type="EMBL" id="JBDXMX010000003">
    <property type="protein sequence ID" value="MEO9247852.1"/>
    <property type="molecule type" value="Genomic_DNA"/>
</dbReference>
<sequence>MTSAPAPSRDATRGPETVLEVTGLDVDIRTPAGTVRAVSDVGFTATAGRTLALLGESGCGKSMTAKAIAGQLDAVAHVAGGTVMLGGEDLNTVSAKRRRAIAGVELGIVFQDALTALNPVYTVGTQLGEAFRIHRGLNAKKAKAEAIELMRRVGIPEPESRVDAYPHQFSGGMRQRILIAMAVALGPRLLIADEPTTALDVTVQAQIMELLRRLRAEENMAVVLITHDLAVVAEEADTVCVMYAGNVVEQGPVEQVFATPTHPYTKGLLDSVPTGAERGGDLNSIPGNPPELKDIPPGCVYQDRCPLAREVCRAERPALRETTPGQFAACHFSEELLAAHPPAVTSTDTADAESSEPADPTEPAAPTNFTEPEVRA</sequence>
<evidence type="ECO:0000256" key="8">
    <source>
        <dbReference type="SAM" id="MobiDB-lite"/>
    </source>
</evidence>
<organism evidence="10 11">
    <name type="scientific">Citricoccus nitrophenolicus</name>
    <dbReference type="NCBI Taxonomy" id="863575"/>
    <lineage>
        <taxon>Bacteria</taxon>
        <taxon>Bacillati</taxon>
        <taxon>Actinomycetota</taxon>
        <taxon>Actinomycetes</taxon>
        <taxon>Micrococcales</taxon>
        <taxon>Micrococcaceae</taxon>
        <taxon>Citricoccus</taxon>
    </lineage>
</organism>
<dbReference type="InterPro" id="IPR050388">
    <property type="entry name" value="ABC_Ni/Peptide_Import"/>
</dbReference>
<evidence type="ECO:0000256" key="5">
    <source>
        <dbReference type="ARBA" id="ARBA00022741"/>
    </source>
</evidence>
<dbReference type="SMART" id="SM00382">
    <property type="entry name" value="AAA"/>
    <property type="match status" value="1"/>
</dbReference>
<evidence type="ECO:0000259" key="9">
    <source>
        <dbReference type="PROSITE" id="PS50893"/>
    </source>
</evidence>
<proteinExistence type="inferred from homology"/>
<evidence type="ECO:0000256" key="2">
    <source>
        <dbReference type="ARBA" id="ARBA00005417"/>
    </source>
</evidence>
<dbReference type="Pfam" id="PF00005">
    <property type="entry name" value="ABC_tran"/>
    <property type="match status" value="1"/>
</dbReference>
<gene>
    <name evidence="10" type="ORF">ABDK96_09180</name>
</gene>
<dbReference type="Pfam" id="PF08352">
    <property type="entry name" value="oligo_HPY"/>
    <property type="match status" value="1"/>
</dbReference>
<name>A0ABV0II65_9MICC</name>
<comment type="caution">
    <text evidence="10">The sequence shown here is derived from an EMBL/GenBank/DDBJ whole genome shotgun (WGS) entry which is preliminary data.</text>
</comment>
<dbReference type="PANTHER" id="PTHR43297:SF2">
    <property type="entry name" value="DIPEPTIDE TRANSPORT ATP-BINDING PROTEIN DPPD"/>
    <property type="match status" value="1"/>
</dbReference>
<dbReference type="CDD" id="cd03257">
    <property type="entry name" value="ABC_NikE_OppD_transporters"/>
    <property type="match status" value="1"/>
</dbReference>
<dbReference type="GO" id="GO:0005524">
    <property type="term" value="F:ATP binding"/>
    <property type="evidence" value="ECO:0007669"/>
    <property type="project" value="UniProtKB-KW"/>
</dbReference>
<evidence type="ECO:0000256" key="7">
    <source>
        <dbReference type="ARBA" id="ARBA00023136"/>
    </source>
</evidence>
<dbReference type="Gene3D" id="3.40.50.300">
    <property type="entry name" value="P-loop containing nucleotide triphosphate hydrolases"/>
    <property type="match status" value="1"/>
</dbReference>
<evidence type="ECO:0000256" key="4">
    <source>
        <dbReference type="ARBA" id="ARBA00022475"/>
    </source>
</evidence>
<keyword evidence="3" id="KW-0813">Transport</keyword>
<dbReference type="InterPro" id="IPR027417">
    <property type="entry name" value="P-loop_NTPase"/>
</dbReference>
<comment type="similarity">
    <text evidence="2">Belongs to the ABC transporter superfamily.</text>
</comment>
<dbReference type="Proteomes" id="UP001484097">
    <property type="component" value="Unassembled WGS sequence"/>
</dbReference>
<dbReference type="InterPro" id="IPR003439">
    <property type="entry name" value="ABC_transporter-like_ATP-bd"/>
</dbReference>
<reference evidence="10 11" key="1">
    <citation type="submission" date="2024-05" db="EMBL/GenBank/DDBJ databases">
        <authorList>
            <person name="Yi C."/>
        </authorList>
    </citation>
    <scope>NUCLEOTIDE SEQUENCE [LARGE SCALE GENOMIC DNA]</scope>
    <source>
        <strain evidence="10 11">XS13</strain>
    </source>
</reference>
<evidence type="ECO:0000313" key="10">
    <source>
        <dbReference type="EMBL" id="MEO9247852.1"/>
    </source>
</evidence>
<accession>A0ABV0II65</accession>
<evidence type="ECO:0000256" key="1">
    <source>
        <dbReference type="ARBA" id="ARBA00004202"/>
    </source>
</evidence>
<keyword evidence="5" id="KW-0547">Nucleotide-binding</keyword>
<protein>
    <submittedName>
        <fullName evidence="10">ABC transporter ATP-binding protein</fullName>
    </submittedName>
</protein>
<feature type="region of interest" description="Disordered" evidence="8">
    <location>
        <begin position="340"/>
        <end position="376"/>
    </location>
</feature>
<feature type="region of interest" description="Disordered" evidence="8">
    <location>
        <begin position="270"/>
        <end position="295"/>
    </location>
</feature>
<dbReference type="PROSITE" id="PS50893">
    <property type="entry name" value="ABC_TRANSPORTER_2"/>
    <property type="match status" value="1"/>
</dbReference>
<evidence type="ECO:0000256" key="6">
    <source>
        <dbReference type="ARBA" id="ARBA00022840"/>
    </source>
</evidence>
<comment type="subcellular location">
    <subcellularLocation>
        <location evidence="1">Cell membrane</location>
        <topology evidence="1">Peripheral membrane protein</topology>
    </subcellularLocation>
</comment>
<dbReference type="RefSeq" id="WP_347920489.1">
    <property type="nucleotide sequence ID" value="NZ_JBDXMX010000003.1"/>
</dbReference>
<keyword evidence="4" id="KW-1003">Cell membrane</keyword>
<dbReference type="SUPFAM" id="SSF52540">
    <property type="entry name" value="P-loop containing nucleoside triphosphate hydrolases"/>
    <property type="match status" value="1"/>
</dbReference>
<dbReference type="PROSITE" id="PS00211">
    <property type="entry name" value="ABC_TRANSPORTER_1"/>
    <property type="match status" value="1"/>
</dbReference>
<dbReference type="PANTHER" id="PTHR43297">
    <property type="entry name" value="OLIGOPEPTIDE TRANSPORT ATP-BINDING PROTEIN APPD"/>
    <property type="match status" value="1"/>
</dbReference>
<dbReference type="InterPro" id="IPR003593">
    <property type="entry name" value="AAA+_ATPase"/>
</dbReference>
<evidence type="ECO:0000256" key="3">
    <source>
        <dbReference type="ARBA" id="ARBA00022448"/>
    </source>
</evidence>
<feature type="compositionally biased region" description="Low complexity" evidence="8">
    <location>
        <begin position="357"/>
        <end position="367"/>
    </location>
</feature>
<keyword evidence="11" id="KW-1185">Reference proteome</keyword>
<keyword evidence="6 10" id="KW-0067">ATP-binding</keyword>
<dbReference type="InterPro" id="IPR013563">
    <property type="entry name" value="Oligopep_ABC_C"/>
</dbReference>
<dbReference type="NCBIfam" id="TIGR01727">
    <property type="entry name" value="oligo_HPY"/>
    <property type="match status" value="1"/>
</dbReference>
<dbReference type="InterPro" id="IPR017871">
    <property type="entry name" value="ABC_transporter-like_CS"/>
</dbReference>